<sequence length="100" mass="11664">MGRCFLTRVRHIDHSYSSRSSAPRRFLAVYVGESKDKSRFIVPISYLKTQLFQDLLRFSEEEYGFDHPMGGLTIPCSEEAFLNVTSCLHELRFRGKIHLH</sequence>
<dbReference type="Pfam" id="PF02519">
    <property type="entry name" value="Auxin_inducible"/>
    <property type="match status" value="1"/>
</dbReference>
<dbReference type="Proteomes" id="UP001567538">
    <property type="component" value="Unassembled WGS sequence"/>
</dbReference>
<reference evidence="2 3" key="1">
    <citation type="submission" date="2024-06" db="EMBL/GenBank/DDBJ databases">
        <title>A chromosome level genome sequence of Diviner's sage (Salvia divinorum).</title>
        <authorList>
            <person name="Ford S.A."/>
            <person name="Ro D.-K."/>
            <person name="Ness R.W."/>
            <person name="Phillips M.A."/>
        </authorList>
    </citation>
    <scope>NUCLEOTIDE SEQUENCE [LARGE SCALE GENOMIC DNA]</scope>
    <source>
        <strain evidence="2">SAF-2024a</strain>
        <tissue evidence="2">Leaf</tissue>
    </source>
</reference>
<proteinExistence type="inferred from homology"/>
<keyword evidence="3" id="KW-1185">Reference proteome</keyword>
<evidence type="ECO:0000313" key="3">
    <source>
        <dbReference type="Proteomes" id="UP001567538"/>
    </source>
</evidence>
<gene>
    <name evidence="2" type="primary">SAUR27</name>
    <name evidence="2" type="ORF">AAHA92_16579</name>
</gene>
<protein>
    <submittedName>
        <fullName evidence="2">Auxin-responsive protein saur27</fullName>
    </submittedName>
</protein>
<evidence type="ECO:0000313" key="2">
    <source>
        <dbReference type="EMBL" id="KAL1548333.1"/>
    </source>
</evidence>
<evidence type="ECO:0000256" key="1">
    <source>
        <dbReference type="ARBA" id="ARBA00006974"/>
    </source>
</evidence>
<dbReference type="AlphaFoldDB" id="A0ABD1GZ59"/>
<organism evidence="2 3">
    <name type="scientific">Salvia divinorum</name>
    <name type="common">Maria pastora</name>
    <name type="synonym">Diviner's sage</name>
    <dbReference type="NCBI Taxonomy" id="28513"/>
    <lineage>
        <taxon>Eukaryota</taxon>
        <taxon>Viridiplantae</taxon>
        <taxon>Streptophyta</taxon>
        <taxon>Embryophyta</taxon>
        <taxon>Tracheophyta</taxon>
        <taxon>Spermatophyta</taxon>
        <taxon>Magnoliopsida</taxon>
        <taxon>eudicotyledons</taxon>
        <taxon>Gunneridae</taxon>
        <taxon>Pentapetalae</taxon>
        <taxon>asterids</taxon>
        <taxon>lamiids</taxon>
        <taxon>Lamiales</taxon>
        <taxon>Lamiaceae</taxon>
        <taxon>Nepetoideae</taxon>
        <taxon>Mentheae</taxon>
        <taxon>Salviinae</taxon>
        <taxon>Salvia</taxon>
        <taxon>Salvia subgen. Calosphace</taxon>
    </lineage>
</organism>
<dbReference type="EMBL" id="JBEAFC010000007">
    <property type="protein sequence ID" value="KAL1548333.1"/>
    <property type="molecule type" value="Genomic_DNA"/>
</dbReference>
<comment type="caution">
    <text evidence="2">The sequence shown here is derived from an EMBL/GenBank/DDBJ whole genome shotgun (WGS) entry which is preliminary data.</text>
</comment>
<dbReference type="PANTHER" id="PTHR31929">
    <property type="entry name" value="SAUR-LIKE AUXIN-RESPONSIVE PROTEIN FAMILY-RELATED"/>
    <property type="match status" value="1"/>
</dbReference>
<accession>A0ABD1GZ59</accession>
<comment type="similarity">
    <text evidence="1">Belongs to the ARG7 family.</text>
</comment>
<name>A0ABD1GZ59_SALDI</name>
<dbReference type="InterPro" id="IPR003676">
    <property type="entry name" value="SAUR_fam"/>
</dbReference>